<dbReference type="InterPro" id="IPR018310">
    <property type="entry name" value="Put_endonuclease_Z1-dom"/>
</dbReference>
<organism evidence="2 3">
    <name type="scientific">Thauera linaloolentis (strain DSM 12138 / JCM 21573 / CCUG 41526 / CIP 105981 / IAM 15112 / NBRC 102519 / 47Lol)</name>
    <dbReference type="NCBI Taxonomy" id="1123367"/>
    <lineage>
        <taxon>Bacteria</taxon>
        <taxon>Pseudomonadati</taxon>
        <taxon>Pseudomonadota</taxon>
        <taxon>Betaproteobacteria</taxon>
        <taxon>Rhodocyclales</taxon>
        <taxon>Zoogloeaceae</taxon>
        <taxon>Thauera</taxon>
    </lineage>
</organism>
<dbReference type="eggNOG" id="COG0610">
    <property type="taxonomic scope" value="Bacteria"/>
</dbReference>
<dbReference type="AlphaFoldDB" id="N6YW56"/>
<evidence type="ECO:0000313" key="3">
    <source>
        <dbReference type="Proteomes" id="UP000013232"/>
    </source>
</evidence>
<dbReference type="EMBL" id="AMXE01000118">
    <property type="protein sequence ID" value="ENO84194.1"/>
    <property type="molecule type" value="Genomic_DNA"/>
</dbReference>
<feature type="domain" description="Putative endonuclease Z1" evidence="1">
    <location>
        <begin position="306"/>
        <end position="514"/>
    </location>
</feature>
<reference evidence="2 3" key="1">
    <citation type="submission" date="2012-09" db="EMBL/GenBank/DDBJ databases">
        <title>Draft Genome Sequences of 6 Strains from Genus Thauera.</title>
        <authorList>
            <person name="Liu B."/>
            <person name="Shapleigh J.P."/>
            <person name="Frostegard A.H."/>
        </authorList>
    </citation>
    <scope>NUCLEOTIDE SEQUENCE [LARGE SCALE GENOMIC DNA]</scope>
    <source>
        <strain evidence="3">47Lol / DSM 12138</strain>
    </source>
</reference>
<keyword evidence="3" id="KW-1185">Reference proteome</keyword>
<name>N6YW56_THAL4</name>
<accession>N6YW56</accession>
<gene>
    <name evidence="2" type="ORF">C666_17770</name>
</gene>
<dbReference type="STRING" id="1123367.GCA_000621305_03778"/>
<comment type="caution">
    <text evidence="2">The sequence shown here is derived from an EMBL/GenBank/DDBJ whole genome shotgun (WGS) entry which is preliminary data.</text>
</comment>
<dbReference type="Proteomes" id="UP000013232">
    <property type="component" value="Unassembled WGS sequence"/>
</dbReference>
<sequence>MTVLEGVRPKLLWYPKEKEFTTAFLRLKSQDPNGPSYKELTEGEDSVLLIAQRILGRCHPPANPPGKRTGLVVGYVQSGKTMSFETVIALARDNGYGLVILLAGTKNILLDQSEDRLIKDLGIDDGDGGWFHENNPTIARKGHLGDRLASWRGNPTRKRAVLITVLKHSGHLANLAALLQKLPLAEVPALVIDDESDQAGLNTHAAAVRRSRAGTNTASQTYSSILQVRNALPHHSYLQYTATPQANLLLAQADLLNPEFSELVTPGDAYTGGKAFFKQNTDLVKVIPTAQVPSATVRLTGAPKTLLQAFRTFLLAAAHHQLTRTVGKDRNRTMMVHPAVLTTSHTMYKNWVETAQRTTFAAVKRLQKTDPPAAAKLFADEYAALKATFPNILPLPALIEAMVDEVFDDFRVVEINGTQQAEKKVKWKETKYWVLVGAAKLDRGYTVEGLCVTYMPRPLGTSAAADNLQQRARFFGYKKGYLGLCRVYVQSDVKDAFRDYVEHEEFIRGALSSHRGKPLSEWRRDFILTDLLSPTRPNVVGLDIRRIPVNGWMVPGALHCDLPAVKANRSTFETVTDGWKRAYGPVISASDLPQFVKAGVTSPVPVVEGVPLKAILQDLLLKVEVKDLVDAEEHSAMLIALASMLAKDPSLVADVFFMPKTYRSRVAGRGFPEADSRAPINQYFSNTAGSVNDKSHFSPKRITLHVRELSVGSAKRDSSRADITEVPWFALHVPKNLRQPLIIEERG</sequence>
<evidence type="ECO:0000259" key="1">
    <source>
        <dbReference type="Pfam" id="PF10593"/>
    </source>
</evidence>
<evidence type="ECO:0000313" key="2">
    <source>
        <dbReference type="EMBL" id="ENO84194.1"/>
    </source>
</evidence>
<protein>
    <recommendedName>
        <fullName evidence="1">Putative endonuclease Z1 domain-containing protein</fullName>
    </recommendedName>
</protein>
<dbReference type="Pfam" id="PF10593">
    <property type="entry name" value="Z1"/>
    <property type="match status" value="1"/>
</dbReference>
<proteinExistence type="predicted"/>